<organism evidence="9 10">
    <name type="scientific">Natranaerovirga pectinivora</name>
    <dbReference type="NCBI Taxonomy" id="682400"/>
    <lineage>
        <taxon>Bacteria</taxon>
        <taxon>Bacillati</taxon>
        <taxon>Bacillota</taxon>
        <taxon>Clostridia</taxon>
        <taxon>Lachnospirales</taxon>
        <taxon>Natranaerovirgaceae</taxon>
        <taxon>Natranaerovirga</taxon>
    </lineage>
</organism>
<dbReference type="Gene3D" id="1.10.10.10">
    <property type="entry name" value="Winged helix-like DNA-binding domain superfamily/Winged helix DNA-binding domain"/>
    <property type="match status" value="3"/>
</dbReference>
<evidence type="ECO:0000256" key="1">
    <source>
        <dbReference type="ARBA" id="ARBA00004496"/>
    </source>
</evidence>
<evidence type="ECO:0000313" key="9">
    <source>
        <dbReference type="EMBL" id="TCT15030.1"/>
    </source>
</evidence>
<comment type="function">
    <text evidence="5">Modulates RecA activity.</text>
</comment>
<dbReference type="InterPro" id="IPR003783">
    <property type="entry name" value="Regulatory_RecX"/>
</dbReference>
<dbReference type="InterPro" id="IPR053925">
    <property type="entry name" value="RecX_HTH_3rd"/>
</dbReference>
<dbReference type="InterPro" id="IPR053926">
    <property type="entry name" value="RecX_HTH_1st"/>
</dbReference>
<comment type="similarity">
    <text evidence="2 5">Belongs to the RecX family.</text>
</comment>
<feature type="domain" description="RecX first three-helical" evidence="8">
    <location>
        <begin position="60"/>
        <end position="97"/>
    </location>
</feature>
<dbReference type="GO" id="GO:0005737">
    <property type="term" value="C:cytoplasm"/>
    <property type="evidence" value="ECO:0007669"/>
    <property type="project" value="UniProtKB-SubCell"/>
</dbReference>
<evidence type="ECO:0000259" key="6">
    <source>
        <dbReference type="Pfam" id="PF02631"/>
    </source>
</evidence>
<dbReference type="PANTHER" id="PTHR33602:SF1">
    <property type="entry name" value="REGULATORY PROTEIN RECX FAMILY PROTEIN"/>
    <property type="match status" value="1"/>
</dbReference>
<dbReference type="EMBL" id="SMAL01000004">
    <property type="protein sequence ID" value="TCT15030.1"/>
    <property type="molecule type" value="Genomic_DNA"/>
</dbReference>
<protein>
    <recommendedName>
        <fullName evidence="3 5">Regulatory protein RecX</fullName>
    </recommendedName>
</protein>
<evidence type="ECO:0000256" key="3">
    <source>
        <dbReference type="ARBA" id="ARBA00018111"/>
    </source>
</evidence>
<evidence type="ECO:0000256" key="2">
    <source>
        <dbReference type="ARBA" id="ARBA00009695"/>
    </source>
</evidence>
<reference evidence="9 10" key="1">
    <citation type="submission" date="2019-03" db="EMBL/GenBank/DDBJ databases">
        <title>Genomic Encyclopedia of Type Strains, Phase IV (KMG-IV): sequencing the most valuable type-strain genomes for metagenomic binning, comparative biology and taxonomic classification.</title>
        <authorList>
            <person name="Goeker M."/>
        </authorList>
    </citation>
    <scope>NUCLEOTIDE SEQUENCE [LARGE SCALE GENOMIC DNA]</scope>
    <source>
        <strain evidence="9 10">DSM 24629</strain>
    </source>
</reference>
<dbReference type="Pfam" id="PF02631">
    <property type="entry name" value="RecX_HTH2"/>
    <property type="match status" value="1"/>
</dbReference>
<evidence type="ECO:0000259" key="7">
    <source>
        <dbReference type="Pfam" id="PF21981"/>
    </source>
</evidence>
<dbReference type="RefSeq" id="WP_165878516.1">
    <property type="nucleotide sequence ID" value="NZ_SMAL01000004.1"/>
</dbReference>
<dbReference type="InterPro" id="IPR036388">
    <property type="entry name" value="WH-like_DNA-bd_sf"/>
</dbReference>
<keyword evidence="4 5" id="KW-0963">Cytoplasm</keyword>
<evidence type="ECO:0000256" key="5">
    <source>
        <dbReference type="HAMAP-Rule" id="MF_01114"/>
    </source>
</evidence>
<gene>
    <name evidence="5" type="primary">recX</name>
    <name evidence="9" type="ORF">EDC18_104180</name>
</gene>
<dbReference type="HAMAP" id="MF_01114">
    <property type="entry name" value="RecX"/>
    <property type="match status" value="1"/>
</dbReference>
<dbReference type="Pfam" id="PF21982">
    <property type="entry name" value="RecX_HTH1"/>
    <property type="match status" value="1"/>
</dbReference>
<evidence type="ECO:0000313" key="10">
    <source>
        <dbReference type="Proteomes" id="UP000294902"/>
    </source>
</evidence>
<feature type="domain" description="RecX second three-helical" evidence="6">
    <location>
        <begin position="106"/>
        <end position="145"/>
    </location>
</feature>
<keyword evidence="10" id="KW-1185">Reference proteome</keyword>
<dbReference type="AlphaFoldDB" id="A0A4R3MNR9"/>
<dbReference type="GO" id="GO:0006282">
    <property type="term" value="P:regulation of DNA repair"/>
    <property type="evidence" value="ECO:0007669"/>
    <property type="project" value="UniProtKB-UniRule"/>
</dbReference>
<evidence type="ECO:0000259" key="8">
    <source>
        <dbReference type="Pfam" id="PF21982"/>
    </source>
</evidence>
<dbReference type="PANTHER" id="PTHR33602">
    <property type="entry name" value="REGULATORY PROTEIN RECX FAMILY PROTEIN"/>
    <property type="match status" value="1"/>
</dbReference>
<sequence length="202" mass="24216">MEVTELIVDPKKDRISVYFNDEYFFWLTNKEIKKLDIKEEQELSLERINSIIDNIVYKKAKSKALNYIKYCDRTEQDVCLKLKKEGFIDLVIQKVIFFCKDYHIIDDYRYATNYLNAKKEKKSLYQIKYELKNKGVSDSIISDVLKDIEVNEEEIIKTLIHKKTKNHTSNKESIQKLYYYLVRKGFNPSLVMKIIKENEQNK</sequence>
<proteinExistence type="inferred from homology"/>
<dbReference type="Pfam" id="PF21981">
    <property type="entry name" value="RecX_HTH3"/>
    <property type="match status" value="1"/>
</dbReference>
<dbReference type="InterPro" id="IPR053924">
    <property type="entry name" value="RecX_HTH_2nd"/>
</dbReference>
<dbReference type="Proteomes" id="UP000294902">
    <property type="component" value="Unassembled WGS sequence"/>
</dbReference>
<comment type="caution">
    <text evidence="9">The sequence shown here is derived from an EMBL/GenBank/DDBJ whole genome shotgun (WGS) entry which is preliminary data.</text>
</comment>
<name>A0A4R3MNR9_9FIRM</name>
<comment type="subcellular location">
    <subcellularLocation>
        <location evidence="1 5">Cytoplasm</location>
    </subcellularLocation>
</comment>
<accession>A0A4R3MNR9</accession>
<evidence type="ECO:0000256" key="4">
    <source>
        <dbReference type="ARBA" id="ARBA00022490"/>
    </source>
</evidence>
<feature type="domain" description="RecX third three-helical" evidence="7">
    <location>
        <begin position="152"/>
        <end position="195"/>
    </location>
</feature>